<evidence type="ECO:0000256" key="6">
    <source>
        <dbReference type="SAM" id="Phobius"/>
    </source>
</evidence>
<dbReference type="InterPro" id="IPR017560">
    <property type="entry name" value="Cyt_c_biogenesis_CcmI"/>
</dbReference>
<dbReference type="InterPro" id="IPR056413">
    <property type="entry name" value="TPR_CcmH_CycH"/>
</dbReference>
<dbReference type="AlphaFoldDB" id="A0A7W6CML0"/>
<name>A0A7W6CML0_9HYPH</name>
<organism evidence="8 9">
    <name type="scientific">Rhizobium metallidurans</name>
    <dbReference type="NCBI Taxonomy" id="1265931"/>
    <lineage>
        <taxon>Bacteria</taxon>
        <taxon>Pseudomonadati</taxon>
        <taxon>Pseudomonadota</taxon>
        <taxon>Alphaproteobacteria</taxon>
        <taxon>Hyphomicrobiales</taxon>
        <taxon>Rhizobiaceae</taxon>
        <taxon>Rhizobium/Agrobacterium group</taxon>
        <taxon>Rhizobium</taxon>
    </lineage>
</organism>
<keyword evidence="2" id="KW-0677">Repeat</keyword>
<evidence type="ECO:0000256" key="1">
    <source>
        <dbReference type="ARBA" id="ARBA00004196"/>
    </source>
</evidence>
<dbReference type="Pfam" id="PF23914">
    <property type="entry name" value="TPR_CcmH_CycH"/>
    <property type="match status" value="1"/>
</dbReference>
<feature type="transmembrane region" description="Helical" evidence="6">
    <location>
        <begin position="6"/>
        <end position="24"/>
    </location>
</feature>
<feature type="domain" description="Cytochrome c-type biogenesis protein H TPR" evidence="7">
    <location>
        <begin position="144"/>
        <end position="259"/>
    </location>
</feature>
<dbReference type="EMBL" id="JACIDW010000003">
    <property type="protein sequence ID" value="MBB3963748.1"/>
    <property type="molecule type" value="Genomic_DNA"/>
</dbReference>
<dbReference type="Pfam" id="PF14559">
    <property type="entry name" value="TPR_19"/>
    <property type="match status" value="1"/>
</dbReference>
<dbReference type="GO" id="GO:0017004">
    <property type="term" value="P:cytochrome complex assembly"/>
    <property type="evidence" value="ECO:0007669"/>
    <property type="project" value="UniProtKB-KW"/>
</dbReference>
<dbReference type="PANTHER" id="PTHR47870:SF1">
    <property type="entry name" value="CYTOCHROME C-TYPE BIOGENESIS PROTEIN CCMH"/>
    <property type="match status" value="1"/>
</dbReference>
<feature type="region of interest" description="Disordered" evidence="5">
    <location>
        <begin position="269"/>
        <end position="315"/>
    </location>
</feature>
<comment type="caution">
    <text evidence="8">The sequence shown here is derived from an EMBL/GenBank/DDBJ whole genome shotgun (WGS) entry which is preliminary data.</text>
</comment>
<comment type="subcellular location">
    <subcellularLocation>
        <location evidence="1">Cell envelope</location>
    </subcellularLocation>
</comment>
<keyword evidence="6" id="KW-0812">Transmembrane</keyword>
<dbReference type="Proteomes" id="UP000582090">
    <property type="component" value="Unassembled WGS sequence"/>
</dbReference>
<evidence type="ECO:0000256" key="2">
    <source>
        <dbReference type="ARBA" id="ARBA00022737"/>
    </source>
</evidence>
<keyword evidence="6" id="KW-1133">Transmembrane helix</keyword>
<dbReference type="NCBIfam" id="TIGR03142">
    <property type="entry name" value="cytochro_ccmI"/>
    <property type="match status" value="1"/>
</dbReference>
<dbReference type="InterPro" id="IPR011990">
    <property type="entry name" value="TPR-like_helical_dom_sf"/>
</dbReference>
<sequence length="409" mass="43137">MMIFWILLAVMTASVAAILLFPLMRGSKAGEDSRAGESAVYRDQLAELDRDRAVGLISAEEAEYARAEIGRRLIAVSSAGVAAAPRQTRGYRRAAELFVIVLLPLTGLCLYIMMGRPDLPSQPLQARLENPGNDMAILVAKAERHLAQNPDDGKGWDILAPIYFNTMRIADAETAYRNAIRLLGETPVRLDGLAETLMAASSGVVTNDARDALTRSLALEPENPRARFYIALGLEQAGKADEARAGFEAIASQSPADAPWMPLVNEHIAKNGGAKNGGAQKGGAETAAGENGGTPAAGSASAAPAPLGGPTQADVAAADQMNSGDRQQMIRGMVDSLDAKLTENPDNLDGWLRLVRSYMVLNDKDRAAAALQRGLAAFPADGEKGKQLVALARELGLPADATATQGTVQ</sequence>
<keyword evidence="3" id="KW-0201">Cytochrome c-type biogenesis</keyword>
<evidence type="ECO:0000256" key="3">
    <source>
        <dbReference type="ARBA" id="ARBA00022748"/>
    </source>
</evidence>
<evidence type="ECO:0000256" key="5">
    <source>
        <dbReference type="SAM" id="MobiDB-lite"/>
    </source>
</evidence>
<keyword evidence="9" id="KW-1185">Reference proteome</keyword>
<feature type="compositionally biased region" description="Low complexity" evidence="5">
    <location>
        <begin position="282"/>
        <end position="311"/>
    </location>
</feature>
<keyword evidence="6" id="KW-0472">Membrane</keyword>
<reference evidence="8 9" key="1">
    <citation type="submission" date="2020-08" db="EMBL/GenBank/DDBJ databases">
        <title>Genomic Encyclopedia of Type Strains, Phase IV (KMG-IV): sequencing the most valuable type-strain genomes for metagenomic binning, comparative biology and taxonomic classification.</title>
        <authorList>
            <person name="Goeker M."/>
        </authorList>
    </citation>
    <scope>NUCLEOTIDE SEQUENCE [LARGE SCALE GENOMIC DNA]</scope>
    <source>
        <strain evidence="8 9">DSM 26575</strain>
    </source>
</reference>
<dbReference type="PANTHER" id="PTHR47870">
    <property type="entry name" value="CYTOCHROME C-TYPE BIOGENESIS PROTEIN CCMH"/>
    <property type="match status" value="1"/>
</dbReference>
<keyword evidence="4" id="KW-0802">TPR repeat</keyword>
<dbReference type="SUPFAM" id="SSF48452">
    <property type="entry name" value="TPR-like"/>
    <property type="match status" value="2"/>
</dbReference>
<protein>
    <submittedName>
        <fullName evidence="8">Cytochrome c-type biogenesis protein CcmH</fullName>
    </submittedName>
</protein>
<proteinExistence type="predicted"/>
<dbReference type="InterPro" id="IPR051263">
    <property type="entry name" value="C-type_cytochrome_biogenesis"/>
</dbReference>
<dbReference type="Gene3D" id="1.25.40.10">
    <property type="entry name" value="Tetratricopeptide repeat domain"/>
    <property type="match status" value="2"/>
</dbReference>
<evidence type="ECO:0000256" key="4">
    <source>
        <dbReference type="ARBA" id="ARBA00022803"/>
    </source>
</evidence>
<dbReference type="GO" id="GO:0005886">
    <property type="term" value="C:plasma membrane"/>
    <property type="evidence" value="ECO:0007669"/>
    <property type="project" value="TreeGrafter"/>
</dbReference>
<evidence type="ECO:0000259" key="7">
    <source>
        <dbReference type="Pfam" id="PF23914"/>
    </source>
</evidence>
<feature type="transmembrane region" description="Helical" evidence="6">
    <location>
        <begin position="94"/>
        <end position="114"/>
    </location>
</feature>
<evidence type="ECO:0000313" key="8">
    <source>
        <dbReference type="EMBL" id="MBB3963748.1"/>
    </source>
</evidence>
<gene>
    <name evidence="8" type="ORF">GGQ67_001387</name>
</gene>
<dbReference type="GO" id="GO:0030313">
    <property type="term" value="C:cell envelope"/>
    <property type="evidence" value="ECO:0007669"/>
    <property type="project" value="UniProtKB-SubCell"/>
</dbReference>
<evidence type="ECO:0000313" key="9">
    <source>
        <dbReference type="Proteomes" id="UP000582090"/>
    </source>
</evidence>
<accession>A0A7W6CML0</accession>